<feature type="domain" description="FecR N-terminal" evidence="3">
    <location>
        <begin position="15"/>
        <end position="50"/>
    </location>
</feature>
<accession>A0ABT8EEY2</accession>
<organism evidence="4 5">
    <name type="scientific">Alcaligenes endophyticus</name>
    <dbReference type="NCBI Taxonomy" id="1929088"/>
    <lineage>
        <taxon>Bacteria</taxon>
        <taxon>Pseudomonadati</taxon>
        <taxon>Pseudomonadota</taxon>
        <taxon>Betaproteobacteria</taxon>
        <taxon>Burkholderiales</taxon>
        <taxon>Alcaligenaceae</taxon>
        <taxon>Alcaligenes</taxon>
    </lineage>
</organism>
<evidence type="ECO:0000313" key="4">
    <source>
        <dbReference type="EMBL" id="MDN4119844.1"/>
    </source>
</evidence>
<dbReference type="PANTHER" id="PTHR30273:SF2">
    <property type="entry name" value="PROTEIN FECR"/>
    <property type="match status" value="1"/>
</dbReference>
<dbReference type="EMBL" id="JAJHNU010000001">
    <property type="protein sequence ID" value="MDN4119844.1"/>
    <property type="molecule type" value="Genomic_DNA"/>
</dbReference>
<dbReference type="InterPro" id="IPR006860">
    <property type="entry name" value="FecR"/>
</dbReference>
<dbReference type="Proteomes" id="UP001168613">
    <property type="component" value="Unassembled WGS sequence"/>
</dbReference>
<evidence type="ECO:0000256" key="1">
    <source>
        <dbReference type="SAM" id="Phobius"/>
    </source>
</evidence>
<keyword evidence="1" id="KW-0472">Membrane</keyword>
<feature type="domain" description="FecR protein" evidence="2">
    <location>
        <begin position="126"/>
        <end position="208"/>
    </location>
</feature>
<sequence>MTIRRESNVDKIRAQAAYWFTRINSGEATEQELKEFRKWHSETPENAHSYLYIRYFCDADYLPSEPKPEPPLIEGSVRESEQSKLWHWLSGGLLFLIGMVVMLYILQSDYRFWYEDAGHTVLSETTRTQYRLSEQAYSVLNRGTHMRYDDKQRHVYLDQGQAYFDMRDELNDPITIFAGESQIRALGTSLDVLKEGSRVRITVESGHAEVSAGSWWRKRVRLLVPGQSVEVDDWLGMQKVVVAPVAERLAWVQGKFLFVNTPLPEVLKELNRYRHQTLSLSPGVGLEALMFSGEFSLDEPETVLEAMLEHLPIRLGFGTQGILQPDKQKLLLSRAEMLTFLFALS</sequence>
<dbReference type="PIRSF" id="PIRSF018266">
    <property type="entry name" value="FecR"/>
    <property type="match status" value="1"/>
</dbReference>
<feature type="transmembrane region" description="Helical" evidence="1">
    <location>
        <begin position="85"/>
        <end position="106"/>
    </location>
</feature>
<comment type="caution">
    <text evidence="4">The sequence shown here is derived from an EMBL/GenBank/DDBJ whole genome shotgun (WGS) entry which is preliminary data.</text>
</comment>
<dbReference type="Gene3D" id="3.55.50.30">
    <property type="match status" value="1"/>
</dbReference>
<dbReference type="Pfam" id="PF04773">
    <property type="entry name" value="FecR"/>
    <property type="match status" value="1"/>
</dbReference>
<evidence type="ECO:0000259" key="3">
    <source>
        <dbReference type="Pfam" id="PF16220"/>
    </source>
</evidence>
<protein>
    <submittedName>
        <fullName evidence="4">DUF4880 domain-containing protein</fullName>
    </submittedName>
</protein>
<evidence type="ECO:0000313" key="5">
    <source>
        <dbReference type="Proteomes" id="UP001168613"/>
    </source>
</evidence>
<dbReference type="PANTHER" id="PTHR30273">
    <property type="entry name" value="PERIPLASMIC SIGNAL SENSOR AND SIGMA FACTOR ACTIVATOR FECR-RELATED"/>
    <property type="match status" value="1"/>
</dbReference>
<keyword evidence="5" id="KW-1185">Reference proteome</keyword>
<dbReference type="Pfam" id="PF16220">
    <property type="entry name" value="DUF4880"/>
    <property type="match status" value="1"/>
</dbReference>
<name>A0ABT8EEY2_9BURK</name>
<dbReference type="InterPro" id="IPR012373">
    <property type="entry name" value="Ferrdict_sens_TM"/>
</dbReference>
<dbReference type="InterPro" id="IPR032623">
    <property type="entry name" value="FecR_N"/>
</dbReference>
<keyword evidence="1" id="KW-0812">Transmembrane</keyword>
<proteinExistence type="predicted"/>
<dbReference type="RefSeq" id="WP_266122815.1">
    <property type="nucleotide sequence ID" value="NZ_JAJHNU010000001.1"/>
</dbReference>
<reference evidence="4" key="1">
    <citation type="submission" date="2021-11" db="EMBL/GenBank/DDBJ databases">
        <title>Draft genome sequence of Alcaligenes endophyticus type strain CCUG 75668T.</title>
        <authorList>
            <person name="Salva-Serra F."/>
            <person name="Duran R.E."/>
            <person name="Seeger M."/>
            <person name="Moore E.R.B."/>
            <person name="Jaen-Luchoro D."/>
        </authorList>
    </citation>
    <scope>NUCLEOTIDE SEQUENCE</scope>
    <source>
        <strain evidence="4">CCUG 75668</strain>
    </source>
</reference>
<dbReference type="Gene3D" id="2.60.120.1440">
    <property type="match status" value="1"/>
</dbReference>
<gene>
    <name evidence="4" type="ORF">LMS43_00945</name>
</gene>
<evidence type="ECO:0000259" key="2">
    <source>
        <dbReference type="Pfam" id="PF04773"/>
    </source>
</evidence>
<keyword evidence="1" id="KW-1133">Transmembrane helix</keyword>